<reference evidence="2" key="2">
    <citation type="journal article" date="2023" name="Commun. Biol.">
        <title>Intrasexual cuticular hydrocarbon dimorphism in a wasp sheds light on hydrocarbon biosynthesis genes in Hymenoptera.</title>
        <authorList>
            <person name="Moris V.C."/>
            <person name="Podsiadlowski L."/>
            <person name="Martin S."/>
            <person name="Oeyen J.P."/>
            <person name="Donath A."/>
            <person name="Petersen M."/>
            <person name="Wilbrandt J."/>
            <person name="Misof B."/>
            <person name="Liedtke D."/>
            <person name="Thamm M."/>
            <person name="Scheiner R."/>
            <person name="Schmitt T."/>
            <person name="Niehuis O."/>
        </authorList>
    </citation>
    <scope>NUCLEOTIDE SEQUENCE</scope>
    <source>
        <strain evidence="2">GBR_01_08_01A</strain>
    </source>
</reference>
<protein>
    <submittedName>
        <fullName evidence="2">Uncharacterized protein</fullName>
    </submittedName>
</protein>
<comment type="caution">
    <text evidence="2">The sequence shown here is derived from an EMBL/GenBank/DDBJ whole genome shotgun (WGS) entry which is preliminary data.</text>
</comment>
<feature type="region of interest" description="Disordered" evidence="1">
    <location>
        <begin position="62"/>
        <end position="90"/>
    </location>
</feature>
<evidence type="ECO:0000313" key="2">
    <source>
        <dbReference type="EMBL" id="KAK2577286.1"/>
    </source>
</evidence>
<accession>A0AAD9RCR3</accession>
<organism evidence="2 3">
    <name type="scientific">Odynerus spinipes</name>
    <dbReference type="NCBI Taxonomy" id="1348599"/>
    <lineage>
        <taxon>Eukaryota</taxon>
        <taxon>Metazoa</taxon>
        <taxon>Ecdysozoa</taxon>
        <taxon>Arthropoda</taxon>
        <taxon>Hexapoda</taxon>
        <taxon>Insecta</taxon>
        <taxon>Pterygota</taxon>
        <taxon>Neoptera</taxon>
        <taxon>Endopterygota</taxon>
        <taxon>Hymenoptera</taxon>
        <taxon>Apocrita</taxon>
        <taxon>Aculeata</taxon>
        <taxon>Vespoidea</taxon>
        <taxon>Vespidae</taxon>
        <taxon>Eumeninae</taxon>
        <taxon>Odynerus</taxon>
    </lineage>
</organism>
<name>A0AAD9RCR3_9HYME</name>
<keyword evidence="3" id="KW-1185">Reference proteome</keyword>
<reference evidence="2" key="1">
    <citation type="submission" date="2021-08" db="EMBL/GenBank/DDBJ databases">
        <authorList>
            <person name="Misof B."/>
            <person name="Oliver O."/>
            <person name="Podsiadlowski L."/>
            <person name="Donath A."/>
            <person name="Peters R."/>
            <person name="Mayer C."/>
            <person name="Rust J."/>
            <person name="Gunkel S."/>
            <person name="Lesny P."/>
            <person name="Martin S."/>
            <person name="Oeyen J.P."/>
            <person name="Petersen M."/>
            <person name="Panagiotis P."/>
            <person name="Wilbrandt J."/>
            <person name="Tanja T."/>
        </authorList>
    </citation>
    <scope>NUCLEOTIDE SEQUENCE</scope>
    <source>
        <strain evidence="2">GBR_01_08_01A</strain>
        <tissue evidence="2">Thorax + abdomen</tissue>
    </source>
</reference>
<feature type="region of interest" description="Disordered" evidence="1">
    <location>
        <begin position="1"/>
        <end position="22"/>
    </location>
</feature>
<evidence type="ECO:0000313" key="3">
    <source>
        <dbReference type="Proteomes" id="UP001258017"/>
    </source>
</evidence>
<sequence length="172" mass="19717">MCRVGSWSLDELDSASMKHPSRSPGLEVAMALFGMVWLLRVRSEMRRCSKCRHEEMLATQQQHQQQQQQLQQHSQQHQHQPQQQQQQQQQTQQQTQQQQQQQQQQQRHQQRTLSQATILQTPDDGLASSVNTLYTLDTPGAAGPAGSYCEVHGYVQAKEGILVVKLFFISLV</sequence>
<gene>
    <name evidence="2" type="ORF">KPH14_003420</name>
</gene>
<dbReference type="EMBL" id="JAIFRP010004357">
    <property type="protein sequence ID" value="KAK2577286.1"/>
    <property type="molecule type" value="Genomic_DNA"/>
</dbReference>
<dbReference type="Proteomes" id="UP001258017">
    <property type="component" value="Unassembled WGS sequence"/>
</dbReference>
<evidence type="ECO:0000256" key="1">
    <source>
        <dbReference type="SAM" id="MobiDB-lite"/>
    </source>
</evidence>
<dbReference type="AlphaFoldDB" id="A0AAD9RCR3"/>
<proteinExistence type="predicted"/>